<evidence type="ECO:0000256" key="6">
    <source>
        <dbReference type="ARBA" id="ARBA00022741"/>
    </source>
</evidence>
<comment type="catalytic activity">
    <reaction evidence="10 11">
        <text>tRNA(Gly) + glycine + ATP = glycyl-tRNA(Gly) + AMP + diphosphate</text>
        <dbReference type="Rhea" id="RHEA:16013"/>
        <dbReference type="Rhea" id="RHEA-COMP:9664"/>
        <dbReference type="Rhea" id="RHEA-COMP:9683"/>
        <dbReference type="ChEBI" id="CHEBI:30616"/>
        <dbReference type="ChEBI" id="CHEBI:33019"/>
        <dbReference type="ChEBI" id="CHEBI:57305"/>
        <dbReference type="ChEBI" id="CHEBI:78442"/>
        <dbReference type="ChEBI" id="CHEBI:78522"/>
        <dbReference type="ChEBI" id="CHEBI:456215"/>
        <dbReference type="EC" id="6.1.1.14"/>
    </reaction>
</comment>
<evidence type="ECO:0000256" key="8">
    <source>
        <dbReference type="ARBA" id="ARBA00022917"/>
    </source>
</evidence>
<dbReference type="AlphaFoldDB" id="A0AAD0W880"/>
<dbReference type="PRINTS" id="PR01045">
    <property type="entry name" value="TRNASYNTHGB"/>
</dbReference>
<dbReference type="EC" id="6.1.1.14" evidence="11"/>
<dbReference type="GO" id="GO:0005829">
    <property type="term" value="C:cytosol"/>
    <property type="evidence" value="ECO:0007669"/>
    <property type="project" value="TreeGrafter"/>
</dbReference>
<protein>
    <recommendedName>
        <fullName evidence="11">Glycine--tRNA ligase beta subunit</fullName>
        <ecNumber evidence="11">6.1.1.14</ecNumber>
    </recommendedName>
    <alternativeName>
        <fullName evidence="11">Glycyl-tRNA synthetase beta subunit</fullName>
        <shortName evidence="11">GlyRS</shortName>
    </alternativeName>
</protein>
<evidence type="ECO:0000256" key="9">
    <source>
        <dbReference type="ARBA" id="ARBA00023146"/>
    </source>
</evidence>
<dbReference type="SUPFAM" id="SSF109604">
    <property type="entry name" value="HD-domain/PDEase-like"/>
    <property type="match status" value="1"/>
</dbReference>
<dbReference type="InterPro" id="IPR006194">
    <property type="entry name" value="Gly-tRNA-synth_heterodimer"/>
</dbReference>
<evidence type="ECO:0000313" key="13">
    <source>
        <dbReference type="EMBL" id="AXT45503.1"/>
    </source>
</evidence>
<keyword evidence="6 11" id="KW-0547">Nucleotide-binding</keyword>
<dbReference type="GO" id="GO:0004820">
    <property type="term" value="F:glycine-tRNA ligase activity"/>
    <property type="evidence" value="ECO:0007669"/>
    <property type="project" value="UniProtKB-UniRule"/>
</dbReference>
<evidence type="ECO:0000313" key="14">
    <source>
        <dbReference type="Proteomes" id="UP000259465"/>
    </source>
</evidence>
<dbReference type="GO" id="GO:0004814">
    <property type="term" value="F:arginine-tRNA ligase activity"/>
    <property type="evidence" value="ECO:0007669"/>
    <property type="project" value="InterPro"/>
</dbReference>
<evidence type="ECO:0000256" key="7">
    <source>
        <dbReference type="ARBA" id="ARBA00022840"/>
    </source>
</evidence>
<comment type="similarity">
    <text evidence="2 11">Belongs to the class-II aminoacyl-tRNA synthetase family.</text>
</comment>
<evidence type="ECO:0000256" key="11">
    <source>
        <dbReference type="HAMAP-Rule" id="MF_00255"/>
    </source>
</evidence>
<keyword evidence="7 11" id="KW-0067">ATP-binding</keyword>
<evidence type="ECO:0000256" key="4">
    <source>
        <dbReference type="ARBA" id="ARBA00022490"/>
    </source>
</evidence>
<dbReference type="InterPro" id="IPR008909">
    <property type="entry name" value="DALR_anticod-bd"/>
</dbReference>
<evidence type="ECO:0000256" key="1">
    <source>
        <dbReference type="ARBA" id="ARBA00004496"/>
    </source>
</evidence>
<dbReference type="PROSITE" id="PS50861">
    <property type="entry name" value="AA_TRNA_LIGASE_II_GLYAB"/>
    <property type="match status" value="1"/>
</dbReference>
<evidence type="ECO:0000256" key="2">
    <source>
        <dbReference type="ARBA" id="ARBA00008226"/>
    </source>
</evidence>
<accession>A0AAD0W880</accession>
<dbReference type="PANTHER" id="PTHR30075">
    <property type="entry name" value="GLYCYL-TRNA SYNTHETASE"/>
    <property type="match status" value="1"/>
</dbReference>
<evidence type="ECO:0000256" key="10">
    <source>
        <dbReference type="ARBA" id="ARBA00047937"/>
    </source>
</evidence>
<dbReference type="Pfam" id="PF02092">
    <property type="entry name" value="tRNA_synt_2f"/>
    <property type="match status" value="1"/>
</dbReference>
<comment type="subcellular location">
    <subcellularLocation>
        <location evidence="1 11">Cytoplasm</location>
    </subcellularLocation>
</comment>
<keyword evidence="5 11" id="KW-0436">Ligase</keyword>
<dbReference type="NCBIfam" id="TIGR00211">
    <property type="entry name" value="glyS"/>
    <property type="match status" value="1"/>
</dbReference>
<dbReference type="SMART" id="SM00836">
    <property type="entry name" value="DALR_1"/>
    <property type="match status" value="1"/>
</dbReference>
<comment type="subunit">
    <text evidence="3 11">Tetramer of two alpha and two beta subunits.</text>
</comment>
<organism evidence="13 14">
    <name type="scientific">Chromobacterium rhizoryzae</name>
    <dbReference type="NCBI Taxonomy" id="1778675"/>
    <lineage>
        <taxon>Bacteria</taxon>
        <taxon>Pseudomonadati</taxon>
        <taxon>Pseudomonadota</taxon>
        <taxon>Betaproteobacteria</taxon>
        <taxon>Neisseriales</taxon>
        <taxon>Chromobacteriaceae</taxon>
        <taxon>Chromobacterium</taxon>
    </lineage>
</organism>
<sequence length="686" mass="73330">MNQTLLIELLTEELPPKALEKLAASFAQTIGDELKKMQFAPADAEATVYASPRRLAVQLADVAALQPDQKIARKGPAVTAGFKDGQPTPALAGFARSCGVEVSALSTMSDGKQDVYAYESVKQGQPLAAVLADVVALALKKLPAPKLMRWGSLDVQFVRPVHGLIMLHGDAVVPGEVLGLQSGQSTRGHRFLSEGEVTVANADAYARTLHESGKVVASFDARRELIRHKLTEAAARLNATIAAPEALFDEVTGLVEWPVVLEAGFEAEFLRVPQECLILTMQQNQKYFPLLDASGKLMNRFLLVSNLETADPSFIVGGNERVLRARLSDAKFFFEQDQKARLDSRLPRLANVVYHNKIGSQLERVERLQSIAGAIAHELGADAALAARAAYLAKADLVSDMVGEFPELQGVMGMYYAQHDGEHAEVAAAIEGHYHPRFAGDTLPEGKIATAVALADKLETIVGIWGIGLIPTGDKDPFALRRAALGVVRMALEADLDVKALLNIVAAAFPAGKLSANVADEVFGFMMDRLKNFLAADYKGDEIDAVLAQAPSRLAEVRAVLSAVAAFKVLPEASALAAANKRVKNILKKAEGEVGAVNPALLSEAAEQALFAAVEQLAPQVDGQFAARDFAAALTQLASLRAPVDAFFDGVMVMADDAAVRNNRIALLARLAGLFNRVADISLLAE</sequence>
<dbReference type="GO" id="GO:0006420">
    <property type="term" value="P:arginyl-tRNA aminoacylation"/>
    <property type="evidence" value="ECO:0007669"/>
    <property type="project" value="InterPro"/>
</dbReference>
<evidence type="ECO:0000256" key="3">
    <source>
        <dbReference type="ARBA" id="ARBA00011209"/>
    </source>
</evidence>
<dbReference type="PANTHER" id="PTHR30075:SF2">
    <property type="entry name" value="GLYCINE--TRNA LIGASE, CHLOROPLASTIC_MITOCHONDRIAL 2"/>
    <property type="match status" value="1"/>
</dbReference>
<dbReference type="HAMAP" id="MF_00255">
    <property type="entry name" value="Gly_tRNA_synth_beta"/>
    <property type="match status" value="1"/>
</dbReference>
<keyword evidence="9 11" id="KW-0030">Aminoacyl-tRNA synthetase</keyword>
<dbReference type="GO" id="GO:0005524">
    <property type="term" value="F:ATP binding"/>
    <property type="evidence" value="ECO:0007669"/>
    <property type="project" value="UniProtKB-UniRule"/>
</dbReference>
<proteinExistence type="inferred from homology"/>
<dbReference type="RefSeq" id="WP_118266668.1">
    <property type="nucleotide sequence ID" value="NZ_CP031968.1"/>
</dbReference>
<keyword evidence="4 11" id="KW-0963">Cytoplasm</keyword>
<dbReference type="KEGG" id="crz:D1345_04575"/>
<dbReference type="Proteomes" id="UP000259465">
    <property type="component" value="Chromosome"/>
</dbReference>
<reference evidence="13 14" key="1">
    <citation type="submission" date="2018-08" db="EMBL/GenBank/DDBJ databases">
        <title>Complete genome sequence of JP2-74.</title>
        <authorList>
            <person name="Wu L."/>
        </authorList>
    </citation>
    <scope>NUCLEOTIDE SEQUENCE [LARGE SCALE GENOMIC DNA]</scope>
    <source>
        <strain evidence="13 14">JP2-74</strain>
    </source>
</reference>
<keyword evidence="8 11" id="KW-0648">Protein biosynthesis</keyword>
<gene>
    <name evidence="11" type="primary">glyS</name>
    <name evidence="13" type="ORF">D1345_04575</name>
</gene>
<name>A0AAD0W880_9NEIS</name>
<evidence type="ECO:0000256" key="5">
    <source>
        <dbReference type="ARBA" id="ARBA00022598"/>
    </source>
</evidence>
<keyword evidence="14" id="KW-1185">Reference proteome</keyword>
<dbReference type="GO" id="GO:0006426">
    <property type="term" value="P:glycyl-tRNA aminoacylation"/>
    <property type="evidence" value="ECO:0007669"/>
    <property type="project" value="UniProtKB-UniRule"/>
</dbReference>
<dbReference type="InterPro" id="IPR015944">
    <property type="entry name" value="Gly-tRNA-synth_bsu"/>
</dbReference>
<evidence type="ECO:0000259" key="12">
    <source>
        <dbReference type="SMART" id="SM00836"/>
    </source>
</evidence>
<dbReference type="Pfam" id="PF05746">
    <property type="entry name" value="DALR_1"/>
    <property type="match status" value="1"/>
</dbReference>
<feature type="domain" description="DALR anticodon binding" evidence="12">
    <location>
        <begin position="582"/>
        <end position="681"/>
    </location>
</feature>
<dbReference type="EMBL" id="CP031968">
    <property type="protein sequence ID" value="AXT45503.1"/>
    <property type="molecule type" value="Genomic_DNA"/>
</dbReference>